<dbReference type="GO" id="GO:0004190">
    <property type="term" value="F:aspartic-type endopeptidase activity"/>
    <property type="evidence" value="ECO:0007669"/>
    <property type="project" value="InterPro"/>
</dbReference>
<dbReference type="EMBL" id="BPVZ01000003">
    <property type="protein sequence ID" value="GKU89514.1"/>
    <property type="molecule type" value="Genomic_DNA"/>
</dbReference>
<protein>
    <submittedName>
        <fullName evidence="2">Uncharacterized protein</fullName>
    </submittedName>
</protein>
<organism evidence="2 3">
    <name type="scientific">Rubroshorea leprosula</name>
    <dbReference type="NCBI Taxonomy" id="152421"/>
    <lineage>
        <taxon>Eukaryota</taxon>
        <taxon>Viridiplantae</taxon>
        <taxon>Streptophyta</taxon>
        <taxon>Embryophyta</taxon>
        <taxon>Tracheophyta</taxon>
        <taxon>Spermatophyta</taxon>
        <taxon>Magnoliopsida</taxon>
        <taxon>eudicotyledons</taxon>
        <taxon>Gunneridae</taxon>
        <taxon>Pentapetalae</taxon>
        <taxon>rosids</taxon>
        <taxon>malvids</taxon>
        <taxon>Malvales</taxon>
        <taxon>Dipterocarpaceae</taxon>
        <taxon>Rubroshorea</taxon>
    </lineage>
</organism>
<dbReference type="CDD" id="cd00303">
    <property type="entry name" value="retropepsin_like"/>
    <property type="match status" value="1"/>
</dbReference>
<dbReference type="InterPro" id="IPR032567">
    <property type="entry name" value="RTL1-rel"/>
</dbReference>
<dbReference type="InterPro" id="IPR021109">
    <property type="entry name" value="Peptidase_aspartic_dom_sf"/>
</dbReference>
<dbReference type="AlphaFoldDB" id="A0AAV5HWK0"/>
<dbReference type="Gene3D" id="2.40.70.10">
    <property type="entry name" value="Acid Proteases"/>
    <property type="match status" value="1"/>
</dbReference>
<feature type="compositionally biased region" description="Polar residues" evidence="1">
    <location>
        <begin position="65"/>
        <end position="83"/>
    </location>
</feature>
<comment type="caution">
    <text evidence="2">The sequence shown here is derived from an EMBL/GenBank/DDBJ whole genome shotgun (WGS) entry which is preliminary data.</text>
</comment>
<gene>
    <name evidence="2" type="ORF">SLEP1_g3643</name>
</gene>
<dbReference type="PANTHER" id="PTHR15503:SF43">
    <property type="entry name" value="REVERSE TRANSCRIPTASE RNASE H-LIKE DOMAIN-CONTAINING PROTEIN"/>
    <property type="match status" value="1"/>
</dbReference>
<dbReference type="SUPFAM" id="SSF50630">
    <property type="entry name" value="Acid proteases"/>
    <property type="match status" value="1"/>
</dbReference>
<dbReference type="SUPFAM" id="SSF56672">
    <property type="entry name" value="DNA/RNA polymerases"/>
    <property type="match status" value="1"/>
</dbReference>
<dbReference type="Pfam" id="PF13650">
    <property type="entry name" value="Asp_protease_2"/>
    <property type="match status" value="1"/>
</dbReference>
<reference evidence="2 3" key="1">
    <citation type="journal article" date="2021" name="Commun. Biol.">
        <title>The genome of Shorea leprosula (Dipterocarpaceae) highlights the ecological relevance of drought in aseasonal tropical rainforests.</title>
        <authorList>
            <person name="Ng K.K.S."/>
            <person name="Kobayashi M.J."/>
            <person name="Fawcett J.A."/>
            <person name="Hatakeyama M."/>
            <person name="Paape T."/>
            <person name="Ng C.H."/>
            <person name="Ang C.C."/>
            <person name="Tnah L.H."/>
            <person name="Lee C.T."/>
            <person name="Nishiyama T."/>
            <person name="Sese J."/>
            <person name="O'Brien M.J."/>
            <person name="Copetti D."/>
            <person name="Mohd Noor M.I."/>
            <person name="Ong R.C."/>
            <person name="Putra M."/>
            <person name="Sireger I.Z."/>
            <person name="Indrioko S."/>
            <person name="Kosugi Y."/>
            <person name="Izuno A."/>
            <person name="Isagi Y."/>
            <person name="Lee S.L."/>
            <person name="Shimizu K.K."/>
        </authorList>
    </citation>
    <scope>NUCLEOTIDE SEQUENCE [LARGE SCALE GENOMIC DNA]</scope>
    <source>
        <strain evidence="2">214</strain>
    </source>
</reference>
<name>A0AAV5HWK0_9ROSI</name>
<dbReference type="PROSITE" id="PS00141">
    <property type="entry name" value="ASP_PROTEASE"/>
    <property type="match status" value="1"/>
</dbReference>
<sequence>METHLQEQKKLIDDVVKTAMAKMGEHYEQLLKAMEEKYENQVSDLRTRMSGLNVHQNQIMAQLDTSSTSRGSQIYGNSSSNTGEKGEVFEETIKELLDDSNPHMFVHALSGGNSGAYRTMRVTGYVNKKPIHILIDSGSTHNFLEVNVAKRVGCKLQAVEALKVDVADGSSLECVHMCQDFTWWLQETLGDILWNFKTLRMEFAVDGQNLIVDAVRGRGTWQIEENKAENTSKKVLTCSELEKLLLEYADLFVEPKGLPPHRAHDHKICSKAGTDPINQRPYRYAGVQKDVIENITQELLQTGII</sequence>
<evidence type="ECO:0000313" key="3">
    <source>
        <dbReference type="Proteomes" id="UP001054252"/>
    </source>
</evidence>
<dbReference type="PANTHER" id="PTHR15503">
    <property type="entry name" value="LDOC1 RELATED"/>
    <property type="match status" value="1"/>
</dbReference>
<dbReference type="InterPro" id="IPR043502">
    <property type="entry name" value="DNA/RNA_pol_sf"/>
</dbReference>
<dbReference type="Proteomes" id="UP001054252">
    <property type="component" value="Unassembled WGS sequence"/>
</dbReference>
<dbReference type="InterPro" id="IPR001969">
    <property type="entry name" value="Aspartic_peptidase_AS"/>
</dbReference>
<proteinExistence type="predicted"/>
<keyword evidence="3" id="KW-1185">Reference proteome</keyword>
<feature type="region of interest" description="Disordered" evidence="1">
    <location>
        <begin position="65"/>
        <end position="85"/>
    </location>
</feature>
<dbReference type="GO" id="GO:0006508">
    <property type="term" value="P:proteolysis"/>
    <property type="evidence" value="ECO:0007669"/>
    <property type="project" value="InterPro"/>
</dbReference>
<evidence type="ECO:0000313" key="2">
    <source>
        <dbReference type="EMBL" id="GKU89514.1"/>
    </source>
</evidence>
<accession>A0AAV5HWK0</accession>
<evidence type="ECO:0000256" key="1">
    <source>
        <dbReference type="SAM" id="MobiDB-lite"/>
    </source>
</evidence>